<reference evidence="1" key="2">
    <citation type="submission" date="2016-06" db="EMBL/GenBank/DDBJ databases">
        <title>The genome of a short-lived fish provides insights into sex chromosome evolution and the genetic control of aging.</title>
        <authorList>
            <person name="Reichwald K."/>
            <person name="Felder M."/>
            <person name="Petzold A."/>
            <person name="Koch P."/>
            <person name="Groth M."/>
            <person name="Platzer M."/>
        </authorList>
    </citation>
    <scope>NUCLEOTIDE SEQUENCE</scope>
    <source>
        <tissue evidence="1">Brain</tissue>
    </source>
</reference>
<dbReference type="EMBL" id="HAEJ01008092">
    <property type="protein sequence ID" value="SBS48549.1"/>
    <property type="molecule type" value="Transcribed_RNA"/>
</dbReference>
<sequence length="54" mass="6291">DTRCFALRPAGCLLRKTYQWCQLLPPSRMRQKCSGTCPGWRCPVCWTSSYVLEH</sequence>
<dbReference type="AlphaFoldDB" id="A0A1A8UJP9"/>
<protein>
    <submittedName>
        <fullName evidence="1">Si:ch211-8c17.2</fullName>
    </submittedName>
</protein>
<gene>
    <name evidence="1" type="primary">SI:CH211-8C17.2</name>
</gene>
<accession>A0A1A8UJP9</accession>
<organism evidence="1">
    <name type="scientific">Nothobranchius furzeri</name>
    <name type="common">Turquoise killifish</name>
    <dbReference type="NCBI Taxonomy" id="105023"/>
    <lineage>
        <taxon>Eukaryota</taxon>
        <taxon>Metazoa</taxon>
        <taxon>Chordata</taxon>
        <taxon>Craniata</taxon>
        <taxon>Vertebrata</taxon>
        <taxon>Euteleostomi</taxon>
        <taxon>Actinopterygii</taxon>
        <taxon>Neopterygii</taxon>
        <taxon>Teleostei</taxon>
        <taxon>Neoteleostei</taxon>
        <taxon>Acanthomorphata</taxon>
        <taxon>Ovalentaria</taxon>
        <taxon>Atherinomorphae</taxon>
        <taxon>Cyprinodontiformes</taxon>
        <taxon>Nothobranchiidae</taxon>
        <taxon>Nothobranchius</taxon>
    </lineage>
</organism>
<name>A0A1A8UJP9_NOTFU</name>
<feature type="non-terminal residue" evidence="1">
    <location>
        <position position="1"/>
    </location>
</feature>
<evidence type="ECO:0000313" key="1">
    <source>
        <dbReference type="EMBL" id="SBS48549.1"/>
    </source>
</evidence>
<proteinExistence type="predicted"/>
<reference evidence="1" key="1">
    <citation type="submission" date="2016-05" db="EMBL/GenBank/DDBJ databases">
        <authorList>
            <person name="Lavstsen T."/>
            <person name="Jespersen J.S."/>
        </authorList>
    </citation>
    <scope>NUCLEOTIDE SEQUENCE</scope>
    <source>
        <tissue evidence="1">Brain</tissue>
    </source>
</reference>
<feature type="non-terminal residue" evidence="1">
    <location>
        <position position="54"/>
    </location>
</feature>